<dbReference type="AlphaFoldDB" id="A0A3N2DG24"/>
<reference evidence="2 3" key="1">
    <citation type="submission" date="2018-11" db="EMBL/GenBank/DDBJ databases">
        <title>Genomic Encyclopedia of Type Strains, Phase IV (KMG-IV): sequencing the most valuable type-strain genomes for metagenomic binning, comparative biology and taxonomic classification.</title>
        <authorList>
            <person name="Goeker M."/>
        </authorList>
    </citation>
    <scope>NUCLEOTIDE SEQUENCE [LARGE SCALE GENOMIC DNA]</scope>
    <source>
        <strain evidence="2 3">DSM 100316</strain>
    </source>
</reference>
<feature type="transmembrane region" description="Helical" evidence="1">
    <location>
        <begin position="6"/>
        <end position="21"/>
    </location>
</feature>
<feature type="transmembrane region" description="Helical" evidence="1">
    <location>
        <begin position="33"/>
        <end position="50"/>
    </location>
</feature>
<evidence type="ECO:0000313" key="2">
    <source>
        <dbReference type="EMBL" id="ROR98689.1"/>
    </source>
</evidence>
<protein>
    <submittedName>
        <fullName evidence="2">Uncharacterized protein</fullName>
    </submittedName>
</protein>
<gene>
    <name evidence="2" type="ORF">EDC56_3425</name>
</gene>
<name>A0A3N2DG24_9GAMM</name>
<keyword evidence="3" id="KW-1185">Reference proteome</keyword>
<organism evidence="2 3">
    <name type="scientific">Sinobacterium caligoides</name>
    <dbReference type="NCBI Taxonomy" id="933926"/>
    <lineage>
        <taxon>Bacteria</taxon>
        <taxon>Pseudomonadati</taxon>
        <taxon>Pseudomonadota</taxon>
        <taxon>Gammaproteobacteria</taxon>
        <taxon>Cellvibrionales</taxon>
        <taxon>Spongiibacteraceae</taxon>
        <taxon>Sinobacterium</taxon>
    </lineage>
</organism>
<dbReference type="RefSeq" id="WP_162844228.1">
    <property type="nucleotide sequence ID" value="NZ_RKHR01000007.1"/>
</dbReference>
<keyword evidence="1" id="KW-0472">Membrane</keyword>
<comment type="caution">
    <text evidence="2">The sequence shown here is derived from an EMBL/GenBank/DDBJ whole genome shotgun (WGS) entry which is preliminary data.</text>
</comment>
<dbReference type="Proteomes" id="UP000275394">
    <property type="component" value="Unassembled WGS sequence"/>
</dbReference>
<proteinExistence type="predicted"/>
<accession>A0A3N2DG24</accession>
<sequence>MSYFLYAVSLIGCAILISAIRRPQRLGFRNRKLLAGLALLFGLIAPYCLLLD</sequence>
<keyword evidence="1" id="KW-1133">Transmembrane helix</keyword>
<keyword evidence="1" id="KW-0812">Transmembrane</keyword>
<dbReference type="EMBL" id="RKHR01000007">
    <property type="protein sequence ID" value="ROR98689.1"/>
    <property type="molecule type" value="Genomic_DNA"/>
</dbReference>
<evidence type="ECO:0000313" key="3">
    <source>
        <dbReference type="Proteomes" id="UP000275394"/>
    </source>
</evidence>
<evidence type="ECO:0000256" key="1">
    <source>
        <dbReference type="SAM" id="Phobius"/>
    </source>
</evidence>